<accession>A0A6G8I2I6</accession>
<organism evidence="2 3">
    <name type="scientific">Streptococcus ruminicola</name>
    <dbReference type="NCBI Taxonomy" id="2686210"/>
    <lineage>
        <taxon>Bacteria</taxon>
        <taxon>Bacillati</taxon>
        <taxon>Bacillota</taxon>
        <taxon>Bacilli</taxon>
        <taxon>Lactobacillales</taxon>
        <taxon>Streptococcaceae</taxon>
        <taxon>Streptococcus</taxon>
    </lineage>
</organism>
<geneLocation type="plasmid" evidence="3">
    <name>p_cnu_g2</name>
</geneLocation>
<keyword evidence="2" id="KW-0614">Plasmid</keyword>
<dbReference type="Proteomes" id="UP000503166">
    <property type="component" value="Plasmid p_CNU_G2"/>
</dbReference>
<dbReference type="EMBL" id="CP046920">
    <property type="protein sequence ID" value="QIM47384.1"/>
    <property type="molecule type" value="Genomic_DNA"/>
</dbReference>
<proteinExistence type="predicted"/>
<dbReference type="KEGG" id="srum:GPZ88_09915"/>
<evidence type="ECO:0000313" key="3">
    <source>
        <dbReference type="Proteomes" id="UP000503166"/>
    </source>
</evidence>
<sequence>MGLEELNHLMYYFLVALTFLPWLVVIIGLMSLLFAKQIRNNKSRKALTITTGVAIIFVYLLRFIPLFIFAGLYNKNNFNTIKFTDFENIFTLLQFLIVAFIPSFVIIQSHIFNYQKIFTDNRKRSSANNQRIYLIAGAIATFGSLIILQIFKNLFSY</sequence>
<dbReference type="RefSeq" id="WP_157328568.1">
    <property type="nucleotide sequence ID" value="NZ_CP046920.1"/>
</dbReference>
<feature type="transmembrane region" description="Helical" evidence="1">
    <location>
        <begin position="46"/>
        <end position="69"/>
    </location>
</feature>
<gene>
    <name evidence="2" type="ORF">GPZ88_09915</name>
</gene>
<name>A0A6G8I2I6_9STRE</name>
<dbReference type="AlphaFoldDB" id="A0A6G8I2I6"/>
<feature type="transmembrane region" description="Helical" evidence="1">
    <location>
        <begin position="89"/>
        <end position="112"/>
    </location>
</feature>
<reference evidence="2 3" key="1">
    <citation type="submission" date="2019-12" db="EMBL/GenBank/DDBJ databases">
        <title>Complete genome sequence of Streptococcus sp. CNU G2 isolated frome Bos taurus coreanae.</title>
        <authorList>
            <person name="Park S.Y."/>
            <person name="Kim J.H."/>
            <person name="Seo S.W."/>
        </authorList>
    </citation>
    <scope>NUCLEOTIDE SEQUENCE [LARGE SCALE GENOMIC DNA]</scope>
    <source>
        <strain evidence="2 3">CNU G2</strain>
        <plasmid evidence="3">p_cnu_g2</plasmid>
    </source>
</reference>
<keyword evidence="1" id="KW-1133">Transmembrane helix</keyword>
<evidence type="ECO:0000313" key="2">
    <source>
        <dbReference type="EMBL" id="QIM47384.1"/>
    </source>
</evidence>
<protein>
    <submittedName>
        <fullName evidence="2">Uncharacterized protein</fullName>
    </submittedName>
</protein>
<feature type="transmembrane region" description="Helical" evidence="1">
    <location>
        <begin position="132"/>
        <end position="151"/>
    </location>
</feature>
<keyword evidence="1" id="KW-0472">Membrane</keyword>
<evidence type="ECO:0000256" key="1">
    <source>
        <dbReference type="SAM" id="Phobius"/>
    </source>
</evidence>
<feature type="transmembrane region" description="Helical" evidence="1">
    <location>
        <begin position="12"/>
        <end position="34"/>
    </location>
</feature>
<keyword evidence="1" id="KW-0812">Transmembrane</keyword>